<keyword evidence="3" id="KW-0812">Transmembrane</keyword>
<dbReference type="InterPro" id="IPR003018">
    <property type="entry name" value="GAF"/>
</dbReference>
<evidence type="ECO:0000256" key="2">
    <source>
        <dbReference type="SAM" id="MobiDB-lite"/>
    </source>
</evidence>
<organism evidence="7 8">
    <name type="scientific">Mumia zhuanghuii</name>
    <dbReference type="NCBI Taxonomy" id="2585211"/>
    <lineage>
        <taxon>Bacteria</taxon>
        <taxon>Bacillati</taxon>
        <taxon>Actinomycetota</taxon>
        <taxon>Actinomycetes</taxon>
        <taxon>Propionibacteriales</taxon>
        <taxon>Nocardioidaceae</taxon>
        <taxon>Mumia</taxon>
    </lineage>
</organism>
<feature type="transmembrane region" description="Helical" evidence="3">
    <location>
        <begin position="210"/>
        <end position="229"/>
    </location>
</feature>
<dbReference type="EMBL" id="VDFR01000257">
    <property type="protein sequence ID" value="TNC24765.1"/>
    <property type="molecule type" value="Genomic_DNA"/>
</dbReference>
<dbReference type="InterPro" id="IPR052016">
    <property type="entry name" value="Bact_Sigma-Reg"/>
</dbReference>
<dbReference type="RefSeq" id="WP_139088557.1">
    <property type="nucleotide sequence ID" value="NZ_VDFR01000069.1"/>
</dbReference>
<dbReference type="Gene3D" id="3.60.40.10">
    <property type="entry name" value="PPM-type phosphatase domain"/>
    <property type="match status" value="1"/>
</dbReference>
<dbReference type="InterPro" id="IPR036890">
    <property type="entry name" value="HATPase_C_sf"/>
</dbReference>
<dbReference type="SUPFAM" id="SSF55785">
    <property type="entry name" value="PYP-like sensor domain (PAS domain)"/>
    <property type="match status" value="1"/>
</dbReference>
<dbReference type="Gene3D" id="3.30.565.10">
    <property type="entry name" value="Histidine kinase-like ATPase, C-terminal domain"/>
    <property type="match status" value="1"/>
</dbReference>
<dbReference type="InterPro" id="IPR035965">
    <property type="entry name" value="PAS-like_dom_sf"/>
</dbReference>
<evidence type="ECO:0000313" key="6">
    <source>
        <dbReference type="EMBL" id="TNC24765.1"/>
    </source>
</evidence>
<evidence type="ECO:0000256" key="1">
    <source>
        <dbReference type="ARBA" id="ARBA00022801"/>
    </source>
</evidence>
<proteinExistence type="predicted"/>
<dbReference type="SMART" id="SM00091">
    <property type="entry name" value="PAS"/>
    <property type="match status" value="1"/>
</dbReference>
<keyword evidence="3" id="KW-0472">Membrane</keyword>
<evidence type="ECO:0000259" key="5">
    <source>
        <dbReference type="PROSITE" id="PS50112"/>
    </source>
</evidence>
<sequence length="904" mass="96868">MNRRRSNAGLALFSVLSLAAAAGIAAYAVSVDLRPSSMLPWACLPVLVLAVAAAQAFQVDVTGPTSPARFTLVTATVAPLIYGYGIATVAAAVALGHLPGMFGGSLRRMRGLTLMARWTFSATVGATVAELLGVATELTPAVVASIVLSLAVISVVNLGWLLVEAAITDPASWPYAIRKPVFLAAVIAVHWVVNSLFGLLFVFALAGSPLGVLLVPVPLLLIFVTARLYTDAYADRGRVETLSEASRILSEPVDPMTAIRPFLEEIRERFGARTAALVMVSEDHRPSAFRWSADGTYEDEVPVNPLERRLVKSGVLTRVSASDNSALARLLREDGRRSCVAAPMQLGTRIVGVIVLYDLQGPTPSAERYQVSVLETLARQTVHTLSRGWAISKVVQNERSLAEILRSTSDGIFTLDASGAITTWNPACERISGLPVAEVRGRRDALARLRARTASGRPVDLLNWREVDEFPREMLLTATNGEQRQLACSFTRAENSDGTRSLVVIARDITPATEFHELSEQFKKLVEMQSAQRLVVDHLQQAVAPEPPGMEGVDIAVAYVASDPTAPTGGDLFDWHELPTGELHVAVVDVLGHGVTATRDALSVIHTLRHVAVEGTPLDEVVARADMLLGAQDSELVATVVVARYHPCTGELRVASGGHPPALIVAPDGGVRQVAGSGGAIGWPGVGSHDIAVTRLEEGESLILYTDGLVEARRDIIAGMEQLELIAGEIARLPAQELSDTLVQRSLEGAERHDDALALVVRRASKPALAPSARWELTPQATYLLSRVRREMREWMSAHEIVSEDALLVADELLANALDAARTRAVLAVEVSGRTLTIEATDDGRGDPHLDEHGRTRPPDGREHGRGLYIVRRLSREVRALSTADGSVVRAQVVAGPRADASLG</sequence>
<dbReference type="CDD" id="cd16936">
    <property type="entry name" value="HATPase_RsbW-like"/>
    <property type="match status" value="1"/>
</dbReference>
<dbReference type="GO" id="GO:0016791">
    <property type="term" value="F:phosphatase activity"/>
    <property type="evidence" value="ECO:0007669"/>
    <property type="project" value="TreeGrafter"/>
</dbReference>
<comment type="caution">
    <text evidence="7">The sequence shown here is derived from an EMBL/GenBank/DDBJ whole genome shotgun (WGS) entry which is preliminary data.</text>
</comment>
<name>A0A5C4MNM1_9ACTN</name>
<dbReference type="InterPro" id="IPR029016">
    <property type="entry name" value="GAF-like_dom_sf"/>
</dbReference>
<dbReference type="CDD" id="cd00130">
    <property type="entry name" value="PAS"/>
    <property type="match status" value="1"/>
</dbReference>
<dbReference type="SMART" id="SM00331">
    <property type="entry name" value="PP2C_SIG"/>
    <property type="match status" value="1"/>
</dbReference>
<feature type="signal peptide" evidence="4">
    <location>
        <begin position="1"/>
        <end position="19"/>
    </location>
</feature>
<keyword evidence="3" id="KW-1133">Transmembrane helix</keyword>
<dbReference type="AlphaFoldDB" id="A0A5C4MNM1"/>
<dbReference type="Gene3D" id="3.30.450.20">
    <property type="entry name" value="PAS domain"/>
    <property type="match status" value="1"/>
</dbReference>
<dbReference type="Pfam" id="PF01590">
    <property type="entry name" value="GAF"/>
    <property type="match status" value="1"/>
</dbReference>
<protein>
    <submittedName>
        <fullName evidence="7">PAS domain S-box protein</fullName>
    </submittedName>
</protein>
<keyword evidence="1" id="KW-0378">Hydrolase</keyword>
<feature type="transmembrane region" description="Helical" evidence="3">
    <location>
        <begin position="70"/>
        <end position="95"/>
    </location>
</feature>
<feature type="transmembrane region" description="Helical" evidence="3">
    <location>
        <begin position="38"/>
        <end position="58"/>
    </location>
</feature>
<dbReference type="Proteomes" id="UP000306740">
    <property type="component" value="Unassembled WGS sequence"/>
</dbReference>
<dbReference type="SUPFAM" id="SSF81606">
    <property type="entry name" value="PP2C-like"/>
    <property type="match status" value="1"/>
</dbReference>
<dbReference type="Pfam" id="PF07228">
    <property type="entry name" value="SpoIIE"/>
    <property type="match status" value="1"/>
</dbReference>
<dbReference type="Pfam" id="PF13581">
    <property type="entry name" value="HATPase_c_2"/>
    <property type="match status" value="1"/>
</dbReference>
<feature type="region of interest" description="Disordered" evidence="2">
    <location>
        <begin position="839"/>
        <end position="866"/>
    </location>
</feature>
<dbReference type="InterPro" id="IPR036457">
    <property type="entry name" value="PPM-type-like_dom_sf"/>
</dbReference>
<dbReference type="PROSITE" id="PS50112">
    <property type="entry name" value="PAS"/>
    <property type="match status" value="1"/>
</dbReference>
<evidence type="ECO:0000256" key="3">
    <source>
        <dbReference type="SAM" id="Phobius"/>
    </source>
</evidence>
<dbReference type="Pfam" id="PF08448">
    <property type="entry name" value="PAS_4"/>
    <property type="match status" value="1"/>
</dbReference>
<feature type="transmembrane region" description="Helical" evidence="3">
    <location>
        <begin position="141"/>
        <end position="162"/>
    </location>
</feature>
<dbReference type="OrthoDB" id="4935951at2"/>
<dbReference type="Gene3D" id="3.30.450.40">
    <property type="match status" value="1"/>
</dbReference>
<evidence type="ECO:0000313" key="8">
    <source>
        <dbReference type="Proteomes" id="UP000306740"/>
    </source>
</evidence>
<dbReference type="EMBL" id="VDFR01000069">
    <property type="protein sequence ID" value="TNC45170.1"/>
    <property type="molecule type" value="Genomic_DNA"/>
</dbReference>
<reference evidence="7 8" key="1">
    <citation type="submission" date="2019-05" db="EMBL/GenBank/DDBJ databases">
        <title>Mumia sp. nov., isolated from the intestinal contents of plateau pika (Ochotona curzoniae) in the Qinghai-Tibet plateau of China.</title>
        <authorList>
            <person name="Tian Z."/>
        </authorList>
    </citation>
    <scope>NUCLEOTIDE SEQUENCE [LARGE SCALE GENOMIC DNA]</scope>
    <source>
        <strain evidence="8">527</strain>
        <strain evidence="7">Z527</strain>
    </source>
</reference>
<evidence type="ECO:0000313" key="7">
    <source>
        <dbReference type="EMBL" id="TNC45170.1"/>
    </source>
</evidence>
<dbReference type="InterPro" id="IPR003594">
    <property type="entry name" value="HATPase_dom"/>
</dbReference>
<dbReference type="SUPFAM" id="SSF55781">
    <property type="entry name" value="GAF domain-like"/>
    <property type="match status" value="1"/>
</dbReference>
<dbReference type="InterPro" id="IPR000014">
    <property type="entry name" value="PAS"/>
</dbReference>
<keyword evidence="4" id="KW-0732">Signal</keyword>
<evidence type="ECO:0000256" key="4">
    <source>
        <dbReference type="SAM" id="SignalP"/>
    </source>
</evidence>
<dbReference type="InterPro" id="IPR013656">
    <property type="entry name" value="PAS_4"/>
</dbReference>
<dbReference type="PANTHER" id="PTHR43156:SF2">
    <property type="entry name" value="STAGE II SPORULATION PROTEIN E"/>
    <property type="match status" value="1"/>
</dbReference>
<gene>
    <name evidence="7" type="ORF">FHE65_15230</name>
    <name evidence="6" type="ORF">FHE65_35215</name>
</gene>
<dbReference type="SUPFAM" id="SSF55874">
    <property type="entry name" value="ATPase domain of HSP90 chaperone/DNA topoisomerase II/histidine kinase"/>
    <property type="match status" value="1"/>
</dbReference>
<feature type="domain" description="PAS" evidence="5">
    <location>
        <begin position="397"/>
        <end position="442"/>
    </location>
</feature>
<accession>A0A5C4MNM1</accession>
<feature type="transmembrane region" description="Helical" evidence="3">
    <location>
        <begin position="115"/>
        <end position="134"/>
    </location>
</feature>
<dbReference type="InterPro" id="IPR001932">
    <property type="entry name" value="PPM-type_phosphatase-like_dom"/>
</dbReference>
<dbReference type="PANTHER" id="PTHR43156">
    <property type="entry name" value="STAGE II SPORULATION PROTEIN E-RELATED"/>
    <property type="match status" value="1"/>
</dbReference>
<feature type="transmembrane region" description="Helical" evidence="3">
    <location>
        <begin position="182"/>
        <end position="203"/>
    </location>
</feature>
<feature type="chain" id="PRO_5038242841" evidence="4">
    <location>
        <begin position="20"/>
        <end position="904"/>
    </location>
</feature>
<feature type="compositionally biased region" description="Basic and acidic residues" evidence="2">
    <location>
        <begin position="842"/>
        <end position="866"/>
    </location>
</feature>
<dbReference type="NCBIfam" id="TIGR00229">
    <property type="entry name" value="sensory_box"/>
    <property type="match status" value="1"/>
</dbReference>